<dbReference type="GO" id="GO:0006811">
    <property type="term" value="P:monoatomic ion transport"/>
    <property type="evidence" value="ECO:0007669"/>
    <property type="project" value="InterPro"/>
</dbReference>
<evidence type="ECO:0000313" key="3">
    <source>
        <dbReference type="Proteomes" id="UP001381693"/>
    </source>
</evidence>
<sequence length="125" mass="14083">QFVCQQFLLVLVSLVIGCIIFRIVQEPHTEGLPSALHKPLSKVAGLLCLQGYNNLVSGFRRTRPRSLKAEELELGNGAALSAPQFINDITIRNEWLFLGALVDRVCLMLYIIICIINYIRFRAIL</sequence>
<keyword evidence="3" id="KW-1185">Reference proteome</keyword>
<keyword evidence="1" id="KW-0472">Membrane</keyword>
<evidence type="ECO:0000256" key="1">
    <source>
        <dbReference type="SAM" id="Phobius"/>
    </source>
</evidence>
<dbReference type="SUPFAM" id="SSF90112">
    <property type="entry name" value="Neurotransmitter-gated ion-channel transmembrane pore"/>
    <property type="match status" value="1"/>
</dbReference>
<evidence type="ECO:0000313" key="2">
    <source>
        <dbReference type="EMBL" id="KAK7086862.1"/>
    </source>
</evidence>
<protein>
    <submittedName>
        <fullName evidence="2">Uncharacterized protein</fullName>
    </submittedName>
</protein>
<organism evidence="2 3">
    <name type="scientific">Halocaridina rubra</name>
    <name type="common">Hawaiian red shrimp</name>
    <dbReference type="NCBI Taxonomy" id="373956"/>
    <lineage>
        <taxon>Eukaryota</taxon>
        <taxon>Metazoa</taxon>
        <taxon>Ecdysozoa</taxon>
        <taxon>Arthropoda</taxon>
        <taxon>Crustacea</taxon>
        <taxon>Multicrustacea</taxon>
        <taxon>Malacostraca</taxon>
        <taxon>Eumalacostraca</taxon>
        <taxon>Eucarida</taxon>
        <taxon>Decapoda</taxon>
        <taxon>Pleocyemata</taxon>
        <taxon>Caridea</taxon>
        <taxon>Atyoidea</taxon>
        <taxon>Atyidae</taxon>
        <taxon>Halocaridina</taxon>
    </lineage>
</organism>
<dbReference type="InterPro" id="IPR036719">
    <property type="entry name" value="Neuro-gated_channel_TM_sf"/>
</dbReference>
<proteinExistence type="predicted"/>
<keyword evidence="1" id="KW-1133">Transmembrane helix</keyword>
<comment type="caution">
    <text evidence="2">The sequence shown here is derived from an EMBL/GenBank/DDBJ whole genome shotgun (WGS) entry which is preliminary data.</text>
</comment>
<keyword evidence="1" id="KW-0812">Transmembrane</keyword>
<dbReference type="EMBL" id="JAXCGZ010000063">
    <property type="protein sequence ID" value="KAK7086862.1"/>
    <property type="molecule type" value="Genomic_DNA"/>
</dbReference>
<feature type="transmembrane region" description="Helical" evidence="1">
    <location>
        <begin position="95"/>
        <end position="119"/>
    </location>
</feature>
<feature type="transmembrane region" description="Helical" evidence="1">
    <location>
        <begin position="7"/>
        <end position="24"/>
    </location>
</feature>
<dbReference type="AlphaFoldDB" id="A0AAN9AHA3"/>
<feature type="non-terminal residue" evidence="2">
    <location>
        <position position="1"/>
    </location>
</feature>
<reference evidence="2 3" key="1">
    <citation type="submission" date="2023-11" db="EMBL/GenBank/DDBJ databases">
        <title>Halocaridina rubra genome assembly.</title>
        <authorList>
            <person name="Smith C."/>
        </authorList>
    </citation>
    <scope>NUCLEOTIDE SEQUENCE [LARGE SCALE GENOMIC DNA]</scope>
    <source>
        <strain evidence="2">EP-1</strain>
        <tissue evidence="2">Whole</tissue>
    </source>
</reference>
<gene>
    <name evidence="2" type="ORF">SK128_013720</name>
</gene>
<name>A0AAN9AHA3_HALRR</name>
<accession>A0AAN9AHA3</accession>
<dbReference type="Proteomes" id="UP001381693">
    <property type="component" value="Unassembled WGS sequence"/>
</dbReference>
<dbReference type="GO" id="GO:0016020">
    <property type="term" value="C:membrane"/>
    <property type="evidence" value="ECO:0007669"/>
    <property type="project" value="InterPro"/>
</dbReference>